<dbReference type="EMBL" id="JAODUO010000282">
    <property type="protein sequence ID" value="KAK2184119.1"/>
    <property type="molecule type" value="Genomic_DNA"/>
</dbReference>
<dbReference type="Gene3D" id="1.10.20.10">
    <property type="entry name" value="Histone, subunit A"/>
    <property type="match status" value="1"/>
</dbReference>
<keyword evidence="9" id="KW-1185">Reference proteome</keyword>
<accession>A0AAD9NX84</accession>
<evidence type="ECO:0000256" key="3">
    <source>
        <dbReference type="ARBA" id="ARBA00023015"/>
    </source>
</evidence>
<comment type="subcellular location">
    <subcellularLocation>
        <location evidence="1">Nucleus</location>
    </subcellularLocation>
</comment>
<dbReference type="CDD" id="cd08048">
    <property type="entry name" value="HFD_TAF11"/>
    <property type="match status" value="1"/>
</dbReference>
<dbReference type="SUPFAM" id="SSF47113">
    <property type="entry name" value="Histone-fold"/>
    <property type="match status" value="1"/>
</dbReference>
<evidence type="ECO:0000256" key="2">
    <source>
        <dbReference type="ARBA" id="ARBA00009788"/>
    </source>
</evidence>
<keyword evidence="5" id="KW-0539">Nucleus</keyword>
<feature type="domain" description="TAFII28-like protein" evidence="7">
    <location>
        <begin position="174"/>
        <end position="259"/>
    </location>
</feature>
<protein>
    <recommendedName>
        <fullName evidence="7">TAFII28-like protein domain-containing protein</fullName>
    </recommendedName>
</protein>
<dbReference type="InterPro" id="IPR009072">
    <property type="entry name" value="Histone-fold"/>
</dbReference>
<dbReference type="InterPro" id="IPR006809">
    <property type="entry name" value="TAFII28_dom"/>
</dbReference>
<dbReference type="FunFam" id="1.10.20.10:FF:000025">
    <property type="entry name" value="Transcription initiation factor TFIID subunit 11"/>
    <property type="match status" value="1"/>
</dbReference>
<feature type="compositionally biased region" description="Polar residues" evidence="6">
    <location>
        <begin position="109"/>
        <end position="123"/>
    </location>
</feature>
<name>A0AAD9NX84_RIDPI</name>
<dbReference type="GO" id="GO:0046982">
    <property type="term" value="F:protein heterodimerization activity"/>
    <property type="evidence" value="ECO:0007669"/>
    <property type="project" value="InterPro"/>
</dbReference>
<keyword evidence="3" id="KW-0805">Transcription regulation</keyword>
<comment type="caution">
    <text evidence="8">The sequence shown here is derived from an EMBL/GenBank/DDBJ whole genome shotgun (WGS) entry which is preliminary data.</text>
</comment>
<dbReference type="GO" id="GO:0005669">
    <property type="term" value="C:transcription factor TFIID complex"/>
    <property type="evidence" value="ECO:0007669"/>
    <property type="project" value="InterPro"/>
</dbReference>
<dbReference type="Proteomes" id="UP001209878">
    <property type="component" value="Unassembled WGS sequence"/>
</dbReference>
<feature type="compositionally biased region" description="Basic and acidic residues" evidence="6">
    <location>
        <begin position="158"/>
        <end position="169"/>
    </location>
</feature>
<feature type="region of interest" description="Disordered" evidence="6">
    <location>
        <begin position="25"/>
        <end position="169"/>
    </location>
</feature>
<feature type="compositionally biased region" description="Low complexity" evidence="6">
    <location>
        <begin position="93"/>
        <end position="108"/>
    </location>
</feature>
<evidence type="ECO:0000313" key="9">
    <source>
        <dbReference type="Proteomes" id="UP001209878"/>
    </source>
</evidence>
<evidence type="ECO:0000256" key="5">
    <source>
        <dbReference type="ARBA" id="ARBA00023242"/>
    </source>
</evidence>
<dbReference type="PANTHER" id="PTHR13218:SF8">
    <property type="entry name" value="TRANSCRIPTION INITIATION FACTOR TFIID SUBUNIT 11"/>
    <property type="match status" value="1"/>
</dbReference>
<evidence type="ECO:0000313" key="8">
    <source>
        <dbReference type="EMBL" id="KAK2184119.1"/>
    </source>
</evidence>
<feature type="compositionally biased region" description="Polar residues" evidence="6">
    <location>
        <begin position="25"/>
        <end position="48"/>
    </location>
</feature>
<comment type="similarity">
    <text evidence="2">Belongs to the TAF11 family.</text>
</comment>
<organism evidence="8 9">
    <name type="scientific">Ridgeia piscesae</name>
    <name type="common">Tubeworm</name>
    <dbReference type="NCBI Taxonomy" id="27915"/>
    <lineage>
        <taxon>Eukaryota</taxon>
        <taxon>Metazoa</taxon>
        <taxon>Spiralia</taxon>
        <taxon>Lophotrochozoa</taxon>
        <taxon>Annelida</taxon>
        <taxon>Polychaeta</taxon>
        <taxon>Sedentaria</taxon>
        <taxon>Canalipalpata</taxon>
        <taxon>Sabellida</taxon>
        <taxon>Siboglinidae</taxon>
        <taxon>Ridgeia</taxon>
    </lineage>
</organism>
<dbReference type="Pfam" id="PF04719">
    <property type="entry name" value="TAFII28"/>
    <property type="match status" value="1"/>
</dbReference>
<dbReference type="InterPro" id="IPR045127">
    <property type="entry name" value="TAF11-like"/>
</dbReference>
<evidence type="ECO:0000259" key="7">
    <source>
        <dbReference type="Pfam" id="PF04719"/>
    </source>
</evidence>
<evidence type="ECO:0000256" key="4">
    <source>
        <dbReference type="ARBA" id="ARBA00023163"/>
    </source>
</evidence>
<keyword evidence="4" id="KW-0804">Transcription</keyword>
<dbReference type="PANTHER" id="PTHR13218">
    <property type="entry name" value="TRANSCRIPTION INITIATION FACTOR TFIID SUBUNIT 11-RELATED"/>
    <property type="match status" value="1"/>
</dbReference>
<feature type="compositionally biased region" description="Basic and acidic residues" evidence="6">
    <location>
        <begin position="130"/>
        <end position="149"/>
    </location>
</feature>
<evidence type="ECO:0000256" key="1">
    <source>
        <dbReference type="ARBA" id="ARBA00004123"/>
    </source>
</evidence>
<evidence type="ECO:0000256" key="6">
    <source>
        <dbReference type="SAM" id="MobiDB-lite"/>
    </source>
</evidence>
<gene>
    <name evidence="8" type="ORF">NP493_281g01037</name>
</gene>
<sequence length="277" mass="30049">MDSLPDLGYTSPKRWYDDAFLQDAVTSGSAPTQSQEATGQSGSENVSGNIGVGERSPNSQTQPLQKRPKLDSSDSDVDVTSISMPTCLNEPVQACSSSQSVTQSDMSSNANKQTLAGSDTKSGPVSVESKTGEKELSKQETSTDSKSDTDGNTGQDNSKNKKEKLEDEQTKMKVLVSNFSEEQLNHYEMYRRAAFPKAAVKRLMQSIAGASVSQNVIIAMSGIAKVFVGEVVECALDVLESWGDTGPLQPKHLREGVRRLRHRGAIPNTKYKRVLLR</sequence>
<dbReference type="GO" id="GO:0016251">
    <property type="term" value="F:RNA polymerase II general transcription initiation factor activity"/>
    <property type="evidence" value="ECO:0007669"/>
    <property type="project" value="TreeGrafter"/>
</dbReference>
<dbReference type="GO" id="GO:0051123">
    <property type="term" value="P:RNA polymerase II preinitiation complex assembly"/>
    <property type="evidence" value="ECO:0007669"/>
    <property type="project" value="InterPro"/>
</dbReference>
<reference evidence="8" key="1">
    <citation type="journal article" date="2023" name="Mol. Biol. Evol.">
        <title>Third-Generation Sequencing Reveals the Adaptive Role of the Epigenome in Three Deep-Sea Polychaetes.</title>
        <authorList>
            <person name="Perez M."/>
            <person name="Aroh O."/>
            <person name="Sun Y."/>
            <person name="Lan Y."/>
            <person name="Juniper S.K."/>
            <person name="Young C.R."/>
            <person name="Angers B."/>
            <person name="Qian P.Y."/>
        </authorList>
    </citation>
    <scope>NUCLEOTIDE SEQUENCE</scope>
    <source>
        <strain evidence="8">R07B-5</strain>
    </source>
</reference>
<dbReference type="AlphaFoldDB" id="A0AAD9NX84"/>
<proteinExistence type="inferred from homology"/>